<dbReference type="Proteomes" id="UP000594262">
    <property type="component" value="Unplaced"/>
</dbReference>
<dbReference type="Pfam" id="PF00876">
    <property type="entry name" value="Innexin"/>
    <property type="match status" value="1"/>
</dbReference>
<evidence type="ECO:0000256" key="1">
    <source>
        <dbReference type="ARBA" id="ARBA00004651"/>
    </source>
</evidence>
<sequence>MQGMTGSMWDIVSWKSKARYDSGSDQYTRIFMPKLFVLSSLVMAFSYFNDKLNCMVNSRLNGLKEFVQETCWIQGFYIYHEMHTKLNESSYYGIPEYTGYDGVMKTGQLCGTIDRAGGINTKCTPMTKRYFLQYQWVPFYVCSLAILYYFPYLIFKTVNADMISLVDTVDNGNMKDVDKIANNYFNYKINSKLKMQLIVWVNLVIKVLFIVINISGFILTDHVMDGRFIDYGLNWMKWNDVPNHIAHDIVKRGTPKPGDHFLPSVGMCDIHEALNDKRGIYIDKHKVICEISQNIRYQYNFIILWLFFAVGVGISSLGLLNAVLKLLKSMFWIYYSIYIEDDQLSDKVNSQLTLREMEYLDKIRQMDMTMYGEILRELIRYKPNIGTIRKFAPQATSEAVTLLPSAPRENGAPMHALHPRTQAPPRIHAPDPWGRSIQ</sequence>
<evidence type="ECO:0000256" key="2">
    <source>
        <dbReference type="ARBA" id="ARBA00022448"/>
    </source>
</evidence>
<keyword evidence="2 9" id="KW-0813">Transport</keyword>
<accession>A0A7M5VG29</accession>
<dbReference type="GO" id="GO:0005921">
    <property type="term" value="C:gap junction"/>
    <property type="evidence" value="ECO:0007669"/>
    <property type="project" value="UniProtKB-UniRule"/>
</dbReference>
<keyword evidence="4 9" id="KW-0812">Transmembrane</keyword>
<evidence type="ECO:0000256" key="7">
    <source>
        <dbReference type="ARBA" id="ARBA00023136"/>
    </source>
</evidence>
<dbReference type="PANTHER" id="PTHR11893:SF36">
    <property type="entry name" value="INNEXIN-5"/>
    <property type="match status" value="1"/>
</dbReference>
<dbReference type="GO" id="GO:0005243">
    <property type="term" value="F:gap junction channel activity"/>
    <property type="evidence" value="ECO:0007669"/>
    <property type="project" value="TreeGrafter"/>
</dbReference>
<dbReference type="GO" id="GO:0005886">
    <property type="term" value="C:plasma membrane"/>
    <property type="evidence" value="ECO:0007669"/>
    <property type="project" value="UniProtKB-SubCell"/>
</dbReference>
<proteinExistence type="inferred from homology"/>
<keyword evidence="3" id="KW-1003">Cell membrane</keyword>
<feature type="transmembrane region" description="Helical" evidence="9">
    <location>
        <begin position="302"/>
        <end position="324"/>
    </location>
</feature>
<dbReference type="AlphaFoldDB" id="A0A7M5VG29"/>
<dbReference type="InterPro" id="IPR000990">
    <property type="entry name" value="Innexin"/>
</dbReference>
<evidence type="ECO:0000313" key="11">
    <source>
        <dbReference type="EnsemblMetazoa" id="CLYHEMP011522.1"/>
    </source>
</evidence>
<keyword evidence="12" id="KW-1185">Reference proteome</keyword>
<keyword evidence="6 9" id="KW-0406">Ion transport</keyword>
<evidence type="ECO:0000256" key="9">
    <source>
        <dbReference type="RuleBase" id="RU010713"/>
    </source>
</evidence>
<evidence type="ECO:0000256" key="4">
    <source>
        <dbReference type="ARBA" id="ARBA00022692"/>
    </source>
</evidence>
<keyword evidence="7 9" id="KW-0472">Membrane</keyword>
<gene>
    <name evidence="9" type="primary">inx</name>
</gene>
<keyword evidence="8 9" id="KW-0407">Ion channel</keyword>
<evidence type="ECO:0000256" key="10">
    <source>
        <dbReference type="SAM" id="MobiDB-lite"/>
    </source>
</evidence>
<dbReference type="OrthoDB" id="5867527at2759"/>
<name>A0A7M5VG29_9CNID</name>
<dbReference type="PANTHER" id="PTHR11893">
    <property type="entry name" value="INNEXIN"/>
    <property type="match status" value="1"/>
</dbReference>
<dbReference type="EnsemblMetazoa" id="CLYHEMT011522.1">
    <property type="protein sequence ID" value="CLYHEMP011522.1"/>
    <property type="gene ID" value="CLYHEMG011522"/>
</dbReference>
<dbReference type="GO" id="GO:0034220">
    <property type="term" value="P:monoatomic ion transmembrane transport"/>
    <property type="evidence" value="ECO:0007669"/>
    <property type="project" value="UniProtKB-KW"/>
</dbReference>
<keyword evidence="5 9" id="KW-1133">Transmembrane helix</keyword>
<evidence type="ECO:0000256" key="5">
    <source>
        <dbReference type="ARBA" id="ARBA00022989"/>
    </source>
</evidence>
<evidence type="ECO:0000256" key="3">
    <source>
        <dbReference type="ARBA" id="ARBA00022475"/>
    </source>
</evidence>
<evidence type="ECO:0000256" key="8">
    <source>
        <dbReference type="ARBA" id="ARBA00023303"/>
    </source>
</evidence>
<reference evidence="11" key="1">
    <citation type="submission" date="2021-01" db="UniProtKB">
        <authorList>
            <consortium name="EnsemblMetazoa"/>
        </authorList>
    </citation>
    <scope>IDENTIFICATION</scope>
</reference>
<comment type="similarity">
    <text evidence="9">Belongs to the pannexin family.</text>
</comment>
<feature type="transmembrane region" description="Helical" evidence="9">
    <location>
        <begin position="136"/>
        <end position="155"/>
    </location>
</feature>
<comment type="function">
    <text evidence="9">Structural component of the gap junctions.</text>
</comment>
<feature type="transmembrane region" description="Helical" evidence="9">
    <location>
        <begin position="197"/>
        <end position="219"/>
    </location>
</feature>
<feature type="region of interest" description="Disordered" evidence="10">
    <location>
        <begin position="411"/>
        <end position="438"/>
    </location>
</feature>
<evidence type="ECO:0000313" key="12">
    <source>
        <dbReference type="Proteomes" id="UP000594262"/>
    </source>
</evidence>
<dbReference type="PROSITE" id="PS51013">
    <property type="entry name" value="PANNEXIN"/>
    <property type="match status" value="1"/>
</dbReference>
<evidence type="ECO:0000256" key="6">
    <source>
        <dbReference type="ARBA" id="ARBA00023065"/>
    </source>
</evidence>
<comment type="subcellular location">
    <subcellularLocation>
        <location evidence="1 9">Cell membrane</location>
        <topology evidence="1 9">Multi-pass membrane protein</topology>
    </subcellularLocation>
</comment>
<feature type="transmembrane region" description="Helical" evidence="9">
    <location>
        <begin position="27"/>
        <end position="48"/>
    </location>
</feature>
<protein>
    <recommendedName>
        <fullName evidence="9">Innexin</fullName>
    </recommendedName>
</protein>
<organism evidence="11 12">
    <name type="scientific">Clytia hemisphaerica</name>
    <dbReference type="NCBI Taxonomy" id="252671"/>
    <lineage>
        <taxon>Eukaryota</taxon>
        <taxon>Metazoa</taxon>
        <taxon>Cnidaria</taxon>
        <taxon>Hydrozoa</taxon>
        <taxon>Hydroidolina</taxon>
        <taxon>Leptothecata</taxon>
        <taxon>Obeliida</taxon>
        <taxon>Clytiidae</taxon>
        <taxon>Clytia</taxon>
    </lineage>
</organism>